<proteinExistence type="predicted"/>
<keyword evidence="4" id="KW-1185">Reference proteome</keyword>
<evidence type="ECO:0000256" key="1">
    <source>
        <dbReference type="SAM" id="MobiDB-lite"/>
    </source>
</evidence>
<evidence type="ECO:0000313" key="4">
    <source>
        <dbReference type="Proteomes" id="UP000266188"/>
    </source>
</evidence>
<dbReference type="AlphaFoldDB" id="A0A3A2Z4U4"/>
<sequence length="129" mass="13814">MKFDLSPVALSTLLVTLLNISGKFQSPRATAQATATGELGSTATEAPNSSGCGKDGYCWGSCIPDHSAPDYTIEYKPGGNWCWLVAPPPNTDPKDWPWARCDTDDDCDLLAHNGQFWCDISKEGTCGPS</sequence>
<feature type="signal peptide" evidence="2">
    <location>
        <begin position="1"/>
        <end position="22"/>
    </location>
</feature>
<comment type="caution">
    <text evidence="3">The sequence shown here is derived from an EMBL/GenBank/DDBJ whole genome shotgun (WGS) entry which is preliminary data.</text>
</comment>
<gene>
    <name evidence="3" type="ORF">PHISCL_09572</name>
</gene>
<dbReference type="EMBL" id="MVGC01000627">
    <property type="protein sequence ID" value="RJE18092.1"/>
    <property type="molecule type" value="Genomic_DNA"/>
</dbReference>
<name>A0A3A2Z4U4_9EURO</name>
<keyword evidence="2" id="KW-0732">Signal</keyword>
<accession>A0A3A2Z4U4</accession>
<reference evidence="4" key="1">
    <citation type="submission" date="2017-02" db="EMBL/GenBank/DDBJ databases">
        <authorList>
            <person name="Tafer H."/>
            <person name="Lopandic K."/>
        </authorList>
    </citation>
    <scope>NUCLEOTIDE SEQUENCE [LARGE SCALE GENOMIC DNA]</scope>
    <source>
        <strain evidence="4">CBS 366.77</strain>
    </source>
</reference>
<feature type="chain" id="PRO_5017462817" evidence="2">
    <location>
        <begin position="23"/>
        <end position="129"/>
    </location>
</feature>
<dbReference type="Proteomes" id="UP000266188">
    <property type="component" value="Unassembled WGS sequence"/>
</dbReference>
<feature type="region of interest" description="Disordered" evidence="1">
    <location>
        <begin position="32"/>
        <end position="51"/>
    </location>
</feature>
<organism evidence="3 4">
    <name type="scientific">Aspergillus sclerotialis</name>
    <dbReference type="NCBI Taxonomy" id="2070753"/>
    <lineage>
        <taxon>Eukaryota</taxon>
        <taxon>Fungi</taxon>
        <taxon>Dikarya</taxon>
        <taxon>Ascomycota</taxon>
        <taxon>Pezizomycotina</taxon>
        <taxon>Eurotiomycetes</taxon>
        <taxon>Eurotiomycetidae</taxon>
        <taxon>Eurotiales</taxon>
        <taxon>Aspergillaceae</taxon>
        <taxon>Aspergillus</taxon>
        <taxon>Aspergillus subgen. Polypaecilum</taxon>
    </lineage>
</organism>
<evidence type="ECO:0000313" key="3">
    <source>
        <dbReference type="EMBL" id="RJE18092.1"/>
    </source>
</evidence>
<evidence type="ECO:0000256" key="2">
    <source>
        <dbReference type="SAM" id="SignalP"/>
    </source>
</evidence>
<protein>
    <submittedName>
        <fullName evidence="3">Uncharacterized protein</fullName>
    </submittedName>
</protein>